<gene>
    <name evidence="14" type="ORF">HC246_16465</name>
</gene>
<evidence type="ECO:0000256" key="1">
    <source>
        <dbReference type="ARBA" id="ARBA00004245"/>
    </source>
</evidence>
<dbReference type="Pfam" id="PF12770">
    <property type="entry name" value="CHAT"/>
    <property type="match status" value="1"/>
</dbReference>
<feature type="repeat" description="TPR" evidence="10">
    <location>
        <begin position="381"/>
        <end position="414"/>
    </location>
</feature>
<keyword evidence="12" id="KW-0812">Transmembrane</keyword>
<keyword evidence="6 10" id="KW-0802">TPR repeat</keyword>
<dbReference type="PANTHER" id="PTHR45783">
    <property type="entry name" value="KINESIN LIGHT CHAIN"/>
    <property type="match status" value="1"/>
</dbReference>
<comment type="similarity">
    <text evidence="2">Belongs to the kinesin light chain family.</text>
</comment>
<evidence type="ECO:0000256" key="7">
    <source>
        <dbReference type="ARBA" id="ARBA00023054"/>
    </source>
</evidence>
<dbReference type="EMBL" id="JAAVJL010000001">
    <property type="protein sequence ID" value="NMF59568.1"/>
    <property type="molecule type" value="Genomic_DNA"/>
</dbReference>
<dbReference type="InterPro" id="IPR019734">
    <property type="entry name" value="TPR_rpt"/>
</dbReference>
<proteinExistence type="inferred from homology"/>
<protein>
    <submittedName>
        <fullName evidence="14">Tetratricopeptide repeat protein</fullName>
    </submittedName>
</protein>
<evidence type="ECO:0000256" key="10">
    <source>
        <dbReference type="PROSITE-ProRule" id="PRU00339"/>
    </source>
</evidence>
<evidence type="ECO:0000256" key="2">
    <source>
        <dbReference type="ARBA" id="ARBA00009622"/>
    </source>
</evidence>
<keyword evidence="3" id="KW-0963">Cytoplasm</keyword>
<feature type="transmembrane region" description="Helical" evidence="12">
    <location>
        <begin position="7"/>
        <end position="26"/>
    </location>
</feature>
<keyword evidence="7 11" id="KW-0175">Coiled coil</keyword>
<keyword evidence="12" id="KW-1133">Transmembrane helix</keyword>
<evidence type="ECO:0000259" key="13">
    <source>
        <dbReference type="Pfam" id="PF12770"/>
    </source>
</evidence>
<evidence type="ECO:0000256" key="4">
    <source>
        <dbReference type="ARBA" id="ARBA00022701"/>
    </source>
</evidence>
<keyword evidence="15" id="KW-1185">Reference proteome</keyword>
<evidence type="ECO:0000313" key="15">
    <source>
        <dbReference type="Proteomes" id="UP000738376"/>
    </source>
</evidence>
<dbReference type="PANTHER" id="PTHR45783:SF3">
    <property type="entry name" value="KINESIN LIGHT CHAIN"/>
    <property type="match status" value="1"/>
</dbReference>
<dbReference type="Proteomes" id="UP000738376">
    <property type="component" value="Unassembled WGS sequence"/>
</dbReference>
<keyword evidence="4" id="KW-0493">Microtubule</keyword>
<keyword evidence="8" id="KW-0505">Motor protein</keyword>
<dbReference type="Pfam" id="PF13424">
    <property type="entry name" value="TPR_12"/>
    <property type="match status" value="4"/>
</dbReference>
<comment type="caution">
    <text evidence="14">The sequence shown here is derived from an EMBL/GenBank/DDBJ whole genome shotgun (WGS) entry which is preliminary data.</text>
</comment>
<dbReference type="SMART" id="SM00028">
    <property type="entry name" value="TPR"/>
    <property type="match status" value="11"/>
</dbReference>
<evidence type="ECO:0000256" key="5">
    <source>
        <dbReference type="ARBA" id="ARBA00022737"/>
    </source>
</evidence>
<feature type="repeat" description="TPR" evidence="10">
    <location>
        <begin position="171"/>
        <end position="204"/>
    </location>
</feature>
<reference evidence="14 15" key="1">
    <citation type="submission" date="2020-03" db="EMBL/GenBank/DDBJ databases">
        <title>Draft Genome Sequence of 2-Methylisoborneol Producing Pseudanabaena yagii Strain GIHE-NHR1 Isolated from North Han River in South Korea.</title>
        <authorList>
            <person name="Jeong J."/>
        </authorList>
    </citation>
    <scope>NUCLEOTIDE SEQUENCE [LARGE SCALE GENOMIC DNA]</scope>
    <source>
        <strain evidence="14 15">GIHE-NHR1</strain>
    </source>
</reference>
<dbReference type="InterPro" id="IPR002151">
    <property type="entry name" value="Kinesin_light"/>
</dbReference>
<dbReference type="Pfam" id="PF13374">
    <property type="entry name" value="TPR_10"/>
    <property type="match status" value="2"/>
</dbReference>
<feature type="repeat" description="TPR" evidence="10">
    <location>
        <begin position="339"/>
        <end position="372"/>
    </location>
</feature>
<evidence type="ECO:0000256" key="12">
    <source>
        <dbReference type="SAM" id="Phobius"/>
    </source>
</evidence>
<dbReference type="InterPro" id="IPR011990">
    <property type="entry name" value="TPR-like_helical_dom_sf"/>
</dbReference>
<dbReference type="PRINTS" id="PR00381">
    <property type="entry name" value="KINESINLIGHT"/>
</dbReference>
<feature type="coiled-coil region" evidence="11">
    <location>
        <begin position="600"/>
        <end position="627"/>
    </location>
</feature>
<evidence type="ECO:0000256" key="8">
    <source>
        <dbReference type="ARBA" id="ARBA00023175"/>
    </source>
</evidence>
<feature type="repeat" description="TPR" evidence="10">
    <location>
        <begin position="465"/>
        <end position="498"/>
    </location>
</feature>
<comment type="subcellular location">
    <subcellularLocation>
        <location evidence="1">Cytoplasm</location>
        <location evidence="1">Cytoskeleton</location>
    </subcellularLocation>
</comment>
<dbReference type="PROSITE" id="PS50005">
    <property type="entry name" value="TPR"/>
    <property type="match status" value="4"/>
</dbReference>
<keyword evidence="12" id="KW-0472">Membrane</keyword>
<dbReference type="SUPFAM" id="SSF48452">
    <property type="entry name" value="TPR-like"/>
    <property type="match status" value="3"/>
</dbReference>
<evidence type="ECO:0000256" key="9">
    <source>
        <dbReference type="ARBA" id="ARBA00023212"/>
    </source>
</evidence>
<dbReference type="Pfam" id="PF13176">
    <property type="entry name" value="TPR_7"/>
    <property type="match status" value="1"/>
</dbReference>
<name>A0ABX1LTS5_9CYAN</name>
<sequence>MRKVGVVVSRVGLILMLGMFGVPFVAPSFSQSNSASARSAALKEAEELNRQVIQLYKQGKYREAIAIAQLSLAIREKTLGAEHPDVAASLNNLAQLYKSQGNYTAAEPLLKRSLAILEKALGAEHPDVASSLNNLAELYKSQGNYPAAEPLLKRSLAILEKALGAEHPDVASSLNNLAALYNSQGNYAAAEPLYKRSLSIREKASGANHPDVASSLNGLARLYDSQGNYPAAESLYKHSLAIREKALGAEHPLVATSLNNLAGLYVAQGNYPAAEPLLKRSLAILEKVLGAEHPDVATILNNLAASYDSQGNYLAAEPLYKRSLAIREKALGANHPDVASSLNNLALLYDSQGNYPTAEPLYKRSLAIREKALGYNHPDVASSLNNLSMLYQSQGNYSAAETLYKRSLAIREKVLGSEHPDVGTSLNNLAVLYQSLGNASAAEPLYKRSLAIADRALGSEHPNVATSLNNLSLLYQAQGDIDRAITFRQKGLEVQEHNLKLNLASGTETQKQAYMQTVSGTTDGTISLHVQAAPTNNAATRLALTAILQRKGRLLDILSTNLQTLRQYLTPDIQPQFDQWITLKSQLANLALKNTPIDQYRTLQQQVEEIESNLNRRSAELQAINEAVTIAAVQKQIPTEAVLIEFFRYDTLNPKASQKDRWGKPRYVAYILQNQGEPKWVDLGEAATLEPAIQTFRQAISRPPTNPDREVDPQLTVAEVKQTARDLDQKLMQPIRPLLGNARHLLISPDSDLNLIPFAALVDQQKRFLLETYDITYLSSGRDLLRPNRKGINLTNPVLFSDPDYGKPSDKLIASNGRNPCSTQIAARGEEINSLANQIFCQLPNVAAETSAIQNLLPRSQLLSQSQATKSAAKKLRNPSILHFATHGFFLPDPPNTNPDTPIRQNPLSRSALVLANFNQRQSCSDSDSNCNGLLTAQDVTTIDLRGTKLVFLSACETGLGKVTNGEGVYGLRRAFTLAGAESQVMSLWKVNDQTTRELVESYYQNLKANQGRSQSLKTIQLDLLKKYQFPYYWAAFIPSGNWSAMPEIFTSP</sequence>
<dbReference type="Gene3D" id="1.25.40.10">
    <property type="entry name" value="Tetratricopeptide repeat domain"/>
    <property type="match status" value="3"/>
</dbReference>
<evidence type="ECO:0000256" key="11">
    <source>
        <dbReference type="SAM" id="Coils"/>
    </source>
</evidence>
<accession>A0ABX1LTS5</accession>
<keyword evidence="5" id="KW-0677">Repeat</keyword>
<feature type="domain" description="CHAT" evidence="13">
    <location>
        <begin position="722"/>
        <end position="1042"/>
    </location>
</feature>
<evidence type="ECO:0000313" key="14">
    <source>
        <dbReference type="EMBL" id="NMF59568.1"/>
    </source>
</evidence>
<evidence type="ECO:0000256" key="6">
    <source>
        <dbReference type="ARBA" id="ARBA00022803"/>
    </source>
</evidence>
<keyword evidence="9" id="KW-0206">Cytoskeleton</keyword>
<evidence type="ECO:0000256" key="3">
    <source>
        <dbReference type="ARBA" id="ARBA00022490"/>
    </source>
</evidence>
<dbReference type="InterPro" id="IPR024983">
    <property type="entry name" value="CHAT_dom"/>
</dbReference>
<organism evidence="14 15">
    <name type="scientific">Pseudanabaena yagii GIHE-NHR1</name>
    <dbReference type="NCBI Taxonomy" id="2722753"/>
    <lineage>
        <taxon>Bacteria</taxon>
        <taxon>Bacillati</taxon>
        <taxon>Cyanobacteriota</taxon>
        <taxon>Cyanophyceae</taxon>
        <taxon>Pseudanabaenales</taxon>
        <taxon>Pseudanabaenaceae</taxon>
        <taxon>Pseudanabaena</taxon>
        <taxon>Pseudanabaena yagii</taxon>
    </lineage>
</organism>